<organism evidence="1 2">
    <name type="scientific">Lindgomyces ingoldianus</name>
    <dbReference type="NCBI Taxonomy" id="673940"/>
    <lineage>
        <taxon>Eukaryota</taxon>
        <taxon>Fungi</taxon>
        <taxon>Dikarya</taxon>
        <taxon>Ascomycota</taxon>
        <taxon>Pezizomycotina</taxon>
        <taxon>Dothideomycetes</taxon>
        <taxon>Pleosporomycetidae</taxon>
        <taxon>Pleosporales</taxon>
        <taxon>Lindgomycetaceae</taxon>
        <taxon>Lindgomyces</taxon>
    </lineage>
</organism>
<accession>A0ACB6RBR5</accession>
<dbReference type="EMBL" id="MU003495">
    <property type="protein sequence ID" value="KAF2476155.1"/>
    <property type="molecule type" value="Genomic_DNA"/>
</dbReference>
<name>A0ACB6RBR5_9PLEO</name>
<proteinExistence type="predicted"/>
<protein>
    <submittedName>
        <fullName evidence="1">Uncharacterized protein</fullName>
    </submittedName>
</protein>
<sequence>MSSTQFAEEIVILLEERIYSFVEVIFEKLTFTYTFVFYGFAVKCAFHWMQIRVEFSIVMYRSNIFSNGDDQAIDYTSSSQNSCIHFNIRTMNSPADIFCFDLTDTLAL</sequence>
<comment type="caution">
    <text evidence="1">The sequence shown here is derived from an EMBL/GenBank/DDBJ whole genome shotgun (WGS) entry which is preliminary data.</text>
</comment>
<evidence type="ECO:0000313" key="2">
    <source>
        <dbReference type="Proteomes" id="UP000799755"/>
    </source>
</evidence>
<keyword evidence="2" id="KW-1185">Reference proteome</keyword>
<dbReference type="Proteomes" id="UP000799755">
    <property type="component" value="Unassembled WGS sequence"/>
</dbReference>
<evidence type="ECO:0000313" key="1">
    <source>
        <dbReference type="EMBL" id="KAF2476155.1"/>
    </source>
</evidence>
<gene>
    <name evidence="1" type="ORF">BDR25DRAFT_350443</name>
</gene>
<reference evidence="1" key="1">
    <citation type="journal article" date="2020" name="Stud. Mycol.">
        <title>101 Dothideomycetes genomes: a test case for predicting lifestyles and emergence of pathogens.</title>
        <authorList>
            <person name="Haridas S."/>
            <person name="Albert R."/>
            <person name="Binder M."/>
            <person name="Bloem J."/>
            <person name="Labutti K."/>
            <person name="Salamov A."/>
            <person name="Andreopoulos B."/>
            <person name="Baker S."/>
            <person name="Barry K."/>
            <person name="Bills G."/>
            <person name="Bluhm B."/>
            <person name="Cannon C."/>
            <person name="Castanera R."/>
            <person name="Culley D."/>
            <person name="Daum C."/>
            <person name="Ezra D."/>
            <person name="Gonzalez J."/>
            <person name="Henrissat B."/>
            <person name="Kuo A."/>
            <person name="Liang C."/>
            <person name="Lipzen A."/>
            <person name="Lutzoni F."/>
            <person name="Magnuson J."/>
            <person name="Mondo S."/>
            <person name="Nolan M."/>
            <person name="Ohm R."/>
            <person name="Pangilinan J."/>
            <person name="Park H.-J."/>
            <person name="Ramirez L."/>
            <person name="Alfaro M."/>
            <person name="Sun H."/>
            <person name="Tritt A."/>
            <person name="Yoshinaga Y."/>
            <person name="Zwiers L.-H."/>
            <person name="Turgeon B."/>
            <person name="Goodwin S."/>
            <person name="Spatafora J."/>
            <person name="Crous P."/>
            <person name="Grigoriev I."/>
        </authorList>
    </citation>
    <scope>NUCLEOTIDE SEQUENCE</scope>
    <source>
        <strain evidence="1">ATCC 200398</strain>
    </source>
</reference>